<dbReference type="AlphaFoldDB" id="A0A1S1LKG3"/>
<accession>A0A1S1LKG3</accession>
<name>A0A1S1LKG3_MYCCH</name>
<comment type="caution">
    <text evidence="1">The sequence shown here is derived from an EMBL/GenBank/DDBJ whole genome shotgun (WGS) entry which is preliminary data.</text>
</comment>
<dbReference type="RefSeq" id="WP_070948120.1">
    <property type="nucleotide sequence ID" value="NZ_MLIQ01000049.1"/>
</dbReference>
<gene>
    <name evidence="1" type="ORF">BKG82_28355</name>
</gene>
<protein>
    <submittedName>
        <fullName evidence="1">Uncharacterized protein</fullName>
    </submittedName>
</protein>
<reference evidence="1 2" key="1">
    <citation type="submission" date="2016-10" db="EMBL/GenBank/DDBJ databases">
        <title>Evaluation of Human, Veterinary and Environmental Mycobacterium chelonae Isolates by Core Genome Phylogenomic Analysis, Targeted Gene Comparison, and Anti-microbial Susceptibility Patterns: A Tale of Mistaken Identities.</title>
        <authorList>
            <person name="Fogelson S.B."/>
            <person name="Camus A.C."/>
            <person name="Lorenz W."/>
            <person name="Vasireddy R."/>
            <person name="Vasireddy S."/>
            <person name="Smith T."/>
            <person name="Brown-Elliott B.A."/>
            <person name="Wallace R.J.Jr."/>
            <person name="Hasan N.A."/>
            <person name="Reischl U."/>
            <person name="Sanchez S."/>
        </authorList>
    </citation>
    <scope>NUCLEOTIDE SEQUENCE [LARGE SCALE GENOMIC DNA]</scope>
    <source>
        <strain evidence="1 2">15515</strain>
    </source>
</reference>
<proteinExistence type="predicted"/>
<evidence type="ECO:0000313" key="2">
    <source>
        <dbReference type="Proteomes" id="UP000180043"/>
    </source>
</evidence>
<dbReference type="EMBL" id="MLIQ01000049">
    <property type="protein sequence ID" value="OHU46097.1"/>
    <property type="molecule type" value="Genomic_DNA"/>
</dbReference>
<sequence length="90" mass="9751">MTRNCYGSGATIWVGPDETARCPQCQTPATVYRHSLGGGYRVVADHLAADLVFPESGEAGPMHLLVRRADGRIEAAGADRQPSWTYDDET</sequence>
<organism evidence="1 2">
    <name type="scientific">Mycobacteroides chelonae</name>
    <name type="common">Mycobacterium chelonae</name>
    <dbReference type="NCBI Taxonomy" id="1774"/>
    <lineage>
        <taxon>Bacteria</taxon>
        <taxon>Bacillati</taxon>
        <taxon>Actinomycetota</taxon>
        <taxon>Actinomycetes</taxon>
        <taxon>Mycobacteriales</taxon>
        <taxon>Mycobacteriaceae</taxon>
        <taxon>Mycobacteroides</taxon>
    </lineage>
</organism>
<evidence type="ECO:0000313" key="1">
    <source>
        <dbReference type="EMBL" id="OHU46097.1"/>
    </source>
</evidence>
<dbReference type="Proteomes" id="UP000180043">
    <property type="component" value="Unassembled WGS sequence"/>
</dbReference>